<proteinExistence type="inferred from homology"/>
<evidence type="ECO:0000256" key="6">
    <source>
        <dbReference type="ARBA" id="ARBA00022927"/>
    </source>
</evidence>
<keyword evidence="6" id="KW-0653">Protein transport</keyword>
<evidence type="ECO:0000256" key="5">
    <source>
        <dbReference type="ARBA" id="ARBA00022856"/>
    </source>
</evidence>
<keyword evidence="4 10" id="KW-0812">Transmembrane</keyword>
<evidence type="ECO:0000256" key="8">
    <source>
        <dbReference type="ARBA" id="ARBA00023136"/>
    </source>
</evidence>
<dbReference type="OrthoDB" id="9986677at2759"/>
<evidence type="ECO:0000256" key="3">
    <source>
        <dbReference type="ARBA" id="ARBA00022448"/>
    </source>
</evidence>
<feature type="transmembrane region" description="Helical" evidence="10">
    <location>
        <begin position="714"/>
        <end position="735"/>
    </location>
</feature>
<evidence type="ECO:0000256" key="1">
    <source>
        <dbReference type="ARBA" id="ARBA00004141"/>
    </source>
</evidence>
<keyword evidence="12" id="KW-1185">Reference proteome</keyword>
<evidence type="ECO:0000256" key="4">
    <source>
        <dbReference type="ARBA" id="ARBA00022692"/>
    </source>
</evidence>
<protein>
    <submittedName>
        <fullName evidence="11">OPT oligopeptide transporter protein-domain-containing protein</fullName>
    </submittedName>
</protein>
<gene>
    <name evidence="11" type="ORF">BCR41DRAFT_334032</name>
</gene>
<evidence type="ECO:0000256" key="2">
    <source>
        <dbReference type="ARBA" id="ARBA00008807"/>
    </source>
</evidence>
<feature type="transmembrane region" description="Helical" evidence="10">
    <location>
        <begin position="252"/>
        <end position="270"/>
    </location>
</feature>
<comment type="subcellular location">
    <subcellularLocation>
        <location evidence="1">Membrane</location>
        <topology evidence="1">Multi-pass membrane protein</topology>
    </subcellularLocation>
</comment>
<dbReference type="EMBL" id="MCFF01000010">
    <property type="protein sequence ID" value="ORZ22736.1"/>
    <property type="molecule type" value="Genomic_DNA"/>
</dbReference>
<dbReference type="InterPro" id="IPR004813">
    <property type="entry name" value="OPT"/>
</dbReference>
<keyword evidence="7 10" id="KW-1133">Transmembrane helix</keyword>
<feature type="region of interest" description="Disordered" evidence="9">
    <location>
        <begin position="1"/>
        <end position="38"/>
    </location>
</feature>
<evidence type="ECO:0000256" key="9">
    <source>
        <dbReference type="SAM" id="MobiDB-lite"/>
    </source>
</evidence>
<evidence type="ECO:0000256" key="10">
    <source>
        <dbReference type="SAM" id="Phobius"/>
    </source>
</evidence>
<feature type="transmembrane region" description="Helical" evidence="10">
    <location>
        <begin position="566"/>
        <end position="588"/>
    </location>
</feature>
<keyword evidence="3" id="KW-0813">Transport</keyword>
<evidence type="ECO:0000313" key="12">
    <source>
        <dbReference type="Proteomes" id="UP000193648"/>
    </source>
</evidence>
<dbReference type="InParanoid" id="A0A1Y2GTC5"/>
<evidence type="ECO:0000313" key="11">
    <source>
        <dbReference type="EMBL" id="ORZ22736.1"/>
    </source>
</evidence>
<dbReference type="GO" id="GO:0035673">
    <property type="term" value="F:oligopeptide transmembrane transporter activity"/>
    <property type="evidence" value="ECO:0007669"/>
    <property type="project" value="InterPro"/>
</dbReference>
<dbReference type="GO" id="GO:0016020">
    <property type="term" value="C:membrane"/>
    <property type="evidence" value="ECO:0007669"/>
    <property type="project" value="UniProtKB-SubCell"/>
</dbReference>
<feature type="transmembrane region" description="Helical" evidence="10">
    <location>
        <begin position="191"/>
        <end position="208"/>
    </location>
</feature>
<dbReference type="PANTHER" id="PTHR22601">
    <property type="entry name" value="ISP4 LIKE PROTEIN"/>
    <property type="match status" value="1"/>
</dbReference>
<dbReference type="RefSeq" id="XP_021883290.1">
    <property type="nucleotide sequence ID" value="XM_022021914.1"/>
</dbReference>
<dbReference type="GO" id="GO:0015031">
    <property type="term" value="P:protein transport"/>
    <property type="evidence" value="ECO:0007669"/>
    <property type="project" value="UniProtKB-KW"/>
</dbReference>
<sequence length="762" mass="86809">MSSEKGSFAPLHDEKPPVAEDPVAPIPHFPSENKGDIKDELNAIETDAGSLEEEKLEESLRLVPKVVRELVSMEDDPTLPTVTFRYFVLSTFFVSLGAVISQIAWFRTTSASYSMFFVQIVSYWLGNLMARVLPSWDVNLGFIKFNLNPGPFSIKEHVLITLAASAGATSNLGEIIVSVKDIFYKEQMHPLAAICLMWATMWTGYSFAAIGRNFLLYDPDLIWPSALMQTALYRTLRSEGHSLEYSKKQIRVFWLVLIGVFFWSFLPEYVFPFTSSLAVLCWFAPHNDTIKFIGSGFGGMGFLNFTLNWSNITSTIMVSPWWTQVISFVAFVTSVWVLIPIVHFTGVWNGNRFPLMSNRLFTSNGTSYPFTKLTDSEGKFDEVAFNELGNVYMSTYNLWGIFFGYATFLSAFVQIFLFGRKKIWATVQHLRQRRSHGFKDRLNVLMSAYDEVPLWWYILLFTCCFTTMLVLIFTQDLYLPWWTYVIGVILGAMTVVPMGFIYAVSAYQVSTGTWNELIYGYMAPGTHPVGSLVYRVVAGQCWYRAQSILLDQKIGHYMKVSPKATFLSQLWGNLLGVPINYAVIRWVIDTKRSYLDGTEKDPLGQWSGQAPQSYLNQGIQYGLVGPTRLFRDEIYGPLRWGFLLGIAAPVLMYLLHKKFPRAKFHLWHSTIFFSCMENFYGYISTGPLSSFIGGFFCMYYFFRYKHATWVKYNYLVGAAADTGLSLTILAIFICFGSAKIIKMPYWWGNDSDSVEKCYGSGN</sequence>
<comment type="caution">
    <text evidence="11">The sequence shown here is derived from an EMBL/GenBank/DDBJ whole genome shotgun (WGS) entry which is preliminary data.</text>
</comment>
<comment type="similarity">
    <text evidence="2">Belongs to the oligopeptide OPT transporter family.</text>
</comment>
<feature type="transmembrane region" description="Helical" evidence="10">
    <location>
        <begin position="321"/>
        <end position="348"/>
    </location>
</feature>
<keyword evidence="5" id="KW-0571">Peptide transport</keyword>
<dbReference type="Pfam" id="PF03169">
    <property type="entry name" value="OPT"/>
    <property type="match status" value="1"/>
</dbReference>
<feature type="transmembrane region" description="Helical" evidence="10">
    <location>
        <begin position="290"/>
        <end position="309"/>
    </location>
</feature>
<dbReference type="InterPro" id="IPR004648">
    <property type="entry name" value="Oligpept_transpt"/>
</dbReference>
<accession>A0A1Y2GTC5</accession>
<keyword evidence="8 10" id="KW-0472">Membrane</keyword>
<dbReference type="NCBIfam" id="TIGR00728">
    <property type="entry name" value="OPT_sfam"/>
    <property type="match status" value="1"/>
</dbReference>
<feature type="transmembrane region" description="Helical" evidence="10">
    <location>
        <begin position="454"/>
        <end position="475"/>
    </location>
</feature>
<feature type="transmembrane region" description="Helical" evidence="10">
    <location>
        <begin position="679"/>
        <end position="702"/>
    </location>
</feature>
<reference evidence="11 12" key="1">
    <citation type="submission" date="2016-07" db="EMBL/GenBank/DDBJ databases">
        <title>Pervasive Adenine N6-methylation of Active Genes in Fungi.</title>
        <authorList>
            <consortium name="DOE Joint Genome Institute"/>
            <person name="Mondo S.J."/>
            <person name="Dannebaum R.O."/>
            <person name="Kuo R.C."/>
            <person name="Labutti K."/>
            <person name="Haridas S."/>
            <person name="Kuo A."/>
            <person name="Salamov A."/>
            <person name="Ahrendt S.R."/>
            <person name="Lipzen A."/>
            <person name="Sullivan W."/>
            <person name="Andreopoulos W.B."/>
            <person name="Clum A."/>
            <person name="Lindquist E."/>
            <person name="Daum C."/>
            <person name="Ramamoorthy G.K."/>
            <person name="Gryganskyi A."/>
            <person name="Culley D."/>
            <person name="Magnuson J.K."/>
            <person name="James T.Y."/>
            <person name="O'Malley M.A."/>
            <person name="Stajich J.E."/>
            <person name="Spatafora J.W."/>
            <person name="Visel A."/>
            <person name="Grigoriev I.V."/>
        </authorList>
    </citation>
    <scope>NUCLEOTIDE SEQUENCE [LARGE SCALE GENOMIC DNA]</scope>
    <source>
        <strain evidence="11 12">NRRL 3116</strain>
    </source>
</reference>
<feature type="transmembrane region" description="Helical" evidence="10">
    <location>
        <begin position="638"/>
        <end position="655"/>
    </location>
</feature>
<feature type="transmembrane region" description="Helical" evidence="10">
    <location>
        <begin position="481"/>
        <end position="504"/>
    </location>
</feature>
<feature type="transmembrane region" description="Helical" evidence="10">
    <location>
        <begin position="86"/>
        <end position="106"/>
    </location>
</feature>
<feature type="transmembrane region" description="Helical" evidence="10">
    <location>
        <begin position="396"/>
        <end position="418"/>
    </location>
</feature>
<organism evidence="11 12">
    <name type="scientific">Lobosporangium transversale</name>
    <dbReference type="NCBI Taxonomy" id="64571"/>
    <lineage>
        <taxon>Eukaryota</taxon>
        <taxon>Fungi</taxon>
        <taxon>Fungi incertae sedis</taxon>
        <taxon>Mucoromycota</taxon>
        <taxon>Mortierellomycotina</taxon>
        <taxon>Mortierellomycetes</taxon>
        <taxon>Mortierellales</taxon>
        <taxon>Mortierellaceae</taxon>
        <taxon>Lobosporangium</taxon>
    </lineage>
</organism>
<name>A0A1Y2GTC5_9FUNG</name>
<dbReference type="AlphaFoldDB" id="A0A1Y2GTC5"/>
<dbReference type="Proteomes" id="UP000193648">
    <property type="component" value="Unassembled WGS sequence"/>
</dbReference>
<evidence type="ECO:0000256" key="7">
    <source>
        <dbReference type="ARBA" id="ARBA00022989"/>
    </source>
</evidence>
<feature type="transmembrane region" description="Helical" evidence="10">
    <location>
        <begin position="113"/>
        <end position="133"/>
    </location>
</feature>
<dbReference type="GeneID" id="33563758"/>